<dbReference type="EMBL" id="CABVLI010000046">
    <property type="protein sequence ID" value="VVT27810.1"/>
    <property type="molecule type" value="Genomic_DNA"/>
</dbReference>
<organism evidence="1 2">
    <name type="scientific">Sphingomonas aurantiaca</name>
    <dbReference type="NCBI Taxonomy" id="185949"/>
    <lineage>
        <taxon>Bacteria</taxon>
        <taxon>Pseudomonadati</taxon>
        <taxon>Pseudomonadota</taxon>
        <taxon>Alphaproteobacteria</taxon>
        <taxon>Sphingomonadales</taxon>
        <taxon>Sphingomonadaceae</taxon>
        <taxon>Sphingomonas</taxon>
    </lineage>
</organism>
<dbReference type="Proteomes" id="UP000326857">
    <property type="component" value="Unassembled WGS sequence"/>
</dbReference>
<name>A0A5E8A8P9_9SPHN</name>
<protein>
    <submittedName>
        <fullName evidence="1">Uncharacterized protein</fullName>
    </submittedName>
</protein>
<reference evidence="1 2" key="1">
    <citation type="submission" date="2019-09" db="EMBL/GenBank/DDBJ databases">
        <authorList>
            <person name="Dittami M. S."/>
        </authorList>
    </citation>
    <scope>NUCLEOTIDE SEQUENCE [LARGE SCALE GENOMIC DNA]</scope>
    <source>
        <strain evidence="1">SPHINGO391</strain>
    </source>
</reference>
<proteinExistence type="predicted"/>
<accession>A0A5E8A8P9</accession>
<dbReference type="AlphaFoldDB" id="A0A5E8A8P9"/>
<evidence type="ECO:0000313" key="1">
    <source>
        <dbReference type="EMBL" id="VVT27810.1"/>
    </source>
</evidence>
<evidence type="ECO:0000313" key="2">
    <source>
        <dbReference type="Proteomes" id="UP000326857"/>
    </source>
</evidence>
<sequence length="21" mass="2287">MSTAEQNKASRAALAVIFLHQ</sequence>
<gene>
    <name evidence="1" type="ORF">SPHINGO391_500073</name>
</gene>